<comment type="caution">
    <text evidence="4">The sequence shown here is derived from an EMBL/GenBank/DDBJ whole genome shotgun (WGS) entry which is preliminary data.</text>
</comment>
<dbReference type="PANTHER" id="PTHR38340">
    <property type="entry name" value="S-LAYER PROTEIN"/>
    <property type="match status" value="1"/>
</dbReference>
<dbReference type="InterPro" id="IPR011049">
    <property type="entry name" value="Serralysin-like_metalloprot_C"/>
</dbReference>
<name>A0ABX1NM22_9RHOO</name>
<evidence type="ECO:0000256" key="1">
    <source>
        <dbReference type="ARBA" id="ARBA00004613"/>
    </source>
</evidence>
<evidence type="ECO:0000256" key="2">
    <source>
        <dbReference type="ARBA" id="ARBA00022525"/>
    </source>
</evidence>
<evidence type="ECO:0000313" key="4">
    <source>
        <dbReference type="EMBL" id="NMG00397.1"/>
    </source>
</evidence>
<feature type="region of interest" description="Disordered" evidence="3">
    <location>
        <begin position="277"/>
        <end position="307"/>
    </location>
</feature>
<dbReference type="Gene3D" id="2.150.10.10">
    <property type="entry name" value="Serralysin-like metalloprotease, C-terminal"/>
    <property type="match status" value="2"/>
</dbReference>
<sequence>MASFSNVSDTSATISAGFNYASYTAELVDAAWSIGDSLSTVFYYYPDDWSFPATNAWGTWWDGTELYATLSSWSATSATVTDFDLYAPDGAWLRGAGSAKIQYDAYGEITDLTGVSLKSLSMGNDSVSTILTGSLNFNTDSGAVSGKLSALTMGWQDDDPNTVGVEWSYVTLKGSVSIGGDVLGGTPSLTGKITGVEWGTVVANGALTWIPAGSASGLQLDASSTSAALAGSGFEGLSAGLYSGNDTITGTAGNDFLDAFTGNDKVTGGDGADEIYGGAGNDQLTGGAGDDYIDGGAGNDRIGDDSGDNTVIDESGNAQITLGAGSDFVLTGAGNDKISAGEGVNWIESGAGNDNIATGASADFIFADSGNDKVVAGEGDNWVEGGAGNDALVTGAGADVIYGGEGADKINGGGGSDVFVFDNLAVGGKDLINDFNAAEDFFAFDTGVFTSLAGGIAVENVVVGAKAVALETDDYLILDTQGGKLYYDADGSGGAFAAVQLAVVKGSVSTAVSGNFIDEATLLA</sequence>
<dbReference type="Pfam" id="PF00353">
    <property type="entry name" value="HemolysinCabind"/>
    <property type="match status" value="4"/>
</dbReference>
<keyword evidence="2" id="KW-0964">Secreted</keyword>
<dbReference type="PRINTS" id="PR00313">
    <property type="entry name" value="CABNDNGRPT"/>
</dbReference>
<dbReference type="EMBL" id="WTVS01000075">
    <property type="protein sequence ID" value="NMG00397.1"/>
    <property type="molecule type" value="Genomic_DNA"/>
</dbReference>
<gene>
    <name evidence="4" type="ORF">GPA27_23750</name>
</gene>
<dbReference type="PROSITE" id="PS00330">
    <property type="entry name" value="HEMOLYSIN_CALCIUM"/>
    <property type="match status" value="4"/>
</dbReference>
<protein>
    <submittedName>
        <fullName evidence="4">Calcium-binding protein</fullName>
    </submittedName>
</protein>
<evidence type="ECO:0000256" key="3">
    <source>
        <dbReference type="SAM" id="MobiDB-lite"/>
    </source>
</evidence>
<dbReference type="InterPro" id="IPR050557">
    <property type="entry name" value="RTX_toxin/Mannuronan_C5-epim"/>
</dbReference>
<dbReference type="PANTHER" id="PTHR38340:SF1">
    <property type="entry name" value="S-LAYER PROTEIN"/>
    <property type="match status" value="1"/>
</dbReference>
<accession>A0ABX1NM22</accession>
<dbReference type="InterPro" id="IPR001343">
    <property type="entry name" value="Hemolysn_Ca-bd"/>
</dbReference>
<evidence type="ECO:0000313" key="5">
    <source>
        <dbReference type="Proteomes" id="UP000634522"/>
    </source>
</evidence>
<dbReference type="InterPro" id="IPR018511">
    <property type="entry name" value="Hemolysin-typ_Ca-bd_CS"/>
</dbReference>
<comment type="subcellular location">
    <subcellularLocation>
        <location evidence="1">Secreted</location>
    </subcellularLocation>
</comment>
<proteinExistence type="predicted"/>
<keyword evidence="5" id="KW-1185">Reference proteome</keyword>
<dbReference type="SUPFAM" id="SSF51120">
    <property type="entry name" value="beta-Roll"/>
    <property type="match status" value="2"/>
</dbReference>
<reference evidence="4 5" key="1">
    <citation type="submission" date="2019-12" db="EMBL/GenBank/DDBJ databases">
        <title>Comparative genomics gives insights into the taxonomy of the Azoarcus-Aromatoleum group and reveals separate origins of nif in the plant-associated Azoarcus and non-plant-associated Aromatoleum sub-groups.</title>
        <authorList>
            <person name="Lafos M."/>
            <person name="Maluk M."/>
            <person name="Batista M."/>
            <person name="Junghare M."/>
            <person name="Carmona M."/>
            <person name="Faoro H."/>
            <person name="Cruz L.M."/>
            <person name="Battistoni F."/>
            <person name="De Souza E."/>
            <person name="Pedrosa F."/>
            <person name="Chen W.-M."/>
            <person name="Poole P.S."/>
            <person name="Dixon R.A."/>
            <person name="James E.K."/>
        </authorList>
    </citation>
    <scope>NUCLEOTIDE SEQUENCE [LARGE SCALE GENOMIC DNA]</scope>
    <source>
        <strain evidence="4 5">T</strain>
    </source>
</reference>
<organism evidence="4 5">
    <name type="scientific">Aromatoleum toluolicum</name>
    <dbReference type="NCBI Taxonomy" id="90060"/>
    <lineage>
        <taxon>Bacteria</taxon>
        <taxon>Pseudomonadati</taxon>
        <taxon>Pseudomonadota</taxon>
        <taxon>Betaproteobacteria</taxon>
        <taxon>Rhodocyclales</taxon>
        <taxon>Rhodocyclaceae</taxon>
        <taxon>Aromatoleum</taxon>
    </lineage>
</organism>
<dbReference type="RefSeq" id="WP_169142922.1">
    <property type="nucleotide sequence ID" value="NZ_WTVS01000075.1"/>
</dbReference>
<dbReference type="Proteomes" id="UP000634522">
    <property type="component" value="Unassembled WGS sequence"/>
</dbReference>